<organism evidence="1 2">
    <name type="scientific">Pristionchus fissidentatus</name>
    <dbReference type="NCBI Taxonomy" id="1538716"/>
    <lineage>
        <taxon>Eukaryota</taxon>
        <taxon>Metazoa</taxon>
        <taxon>Ecdysozoa</taxon>
        <taxon>Nematoda</taxon>
        <taxon>Chromadorea</taxon>
        <taxon>Rhabditida</taxon>
        <taxon>Rhabditina</taxon>
        <taxon>Diplogasteromorpha</taxon>
        <taxon>Diplogasteroidea</taxon>
        <taxon>Neodiplogasteridae</taxon>
        <taxon>Pristionchus</taxon>
    </lineage>
</organism>
<proteinExistence type="predicted"/>
<feature type="non-terminal residue" evidence="1">
    <location>
        <position position="1"/>
    </location>
</feature>
<dbReference type="AlphaFoldDB" id="A0AAV5US03"/>
<reference evidence="1" key="1">
    <citation type="submission" date="2023-10" db="EMBL/GenBank/DDBJ databases">
        <title>Genome assembly of Pristionchus species.</title>
        <authorList>
            <person name="Yoshida K."/>
            <person name="Sommer R.J."/>
        </authorList>
    </citation>
    <scope>NUCLEOTIDE SEQUENCE</scope>
    <source>
        <strain evidence="1">RS5133</strain>
    </source>
</reference>
<comment type="caution">
    <text evidence="1">The sequence shown here is derived from an EMBL/GenBank/DDBJ whole genome shotgun (WGS) entry which is preliminary data.</text>
</comment>
<sequence>LSFFSIAAAFPHELDPFPIPDPTSAEGCGLRSKVCIKSEECTSGICSVTPGETTGCCQDDPLVDNVDAPLINPFGSDPPLIILETTTTPTGRDFEEICPFSVPLCVWDQDCGAGGFCNHATSTNTEYYGCCQYTPIEYYPIEDEGGVTSEPPACRFGITTCITDFECDSGDYCDHKASRSEILGCCHSGSAPSAASAAPFPLPDLFPTPAPFRPAPARAVKRKQRHKERRCKTQCLVDSDCAKMEGSCGYVEGSGLGCCKPNFF</sequence>
<evidence type="ECO:0000313" key="2">
    <source>
        <dbReference type="Proteomes" id="UP001432322"/>
    </source>
</evidence>
<gene>
    <name evidence="1" type="ORF">PFISCL1PPCAC_1238</name>
</gene>
<name>A0AAV5US03_9BILA</name>
<dbReference type="Proteomes" id="UP001432322">
    <property type="component" value="Unassembled WGS sequence"/>
</dbReference>
<protein>
    <submittedName>
        <fullName evidence="1">Uncharacterized protein</fullName>
    </submittedName>
</protein>
<keyword evidence="2" id="KW-1185">Reference proteome</keyword>
<accession>A0AAV5US03</accession>
<dbReference type="EMBL" id="BTSY01000001">
    <property type="protein sequence ID" value="GMT09941.1"/>
    <property type="molecule type" value="Genomic_DNA"/>
</dbReference>
<evidence type="ECO:0000313" key="1">
    <source>
        <dbReference type="EMBL" id="GMT09941.1"/>
    </source>
</evidence>